<dbReference type="SUPFAM" id="SSF160904">
    <property type="entry name" value="Jann2411-like"/>
    <property type="match status" value="1"/>
</dbReference>
<dbReference type="EMBL" id="JACBZH010000001">
    <property type="protein sequence ID" value="NYH92123.1"/>
    <property type="molecule type" value="Genomic_DNA"/>
</dbReference>
<organism evidence="3 4">
    <name type="scientific">Actinopolymorpha rutila</name>
    <dbReference type="NCBI Taxonomy" id="446787"/>
    <lineage>
        <taxon>Bacteria</taxon>
        <taxon>Bacillati</taxon>
        <taxon>Actinomycetota</taxon>
        <taxon>Actinomycetes</taxon>
        <taxon>Propionibacteriales</taxon>
        <taxon>Actinopolymorphaceae</taxon>
        <taxon>Actinopolymorpha</taxon>
    </lineage>
</organism>
<evidence type="ECO:0000256" key="1">
    <source>
        <dbReference type="SAM" id="MobiDB-lite"/>
    </source>
</evidence>
<keyword evidence="4" id="KW-1185">Reference proteome</keyword>
<dbReference type="PANTHER" id="PTHR35525">
    <property type="entry name" value="BLL6575 PROTEIN"/>
    <property type="match status" value="1"/>
</dbReference>
<accession>A0A852ZIP4</accession>
<dbReference type="Gene3D" id="1.10.3300.10">
    <property type="entry name" value="Jann2411-like domain"/>
    <property type="match status" value="1"/>
</dbReference>
<evidence type="ECO:0000313" key="4">
    <source>
        <dbReference type="Proteomes" id="UP000579605"/>
    </source>
</evidence>
<dbReference type="AlphaFoldDB" id="A0A852ZIP4"/>
<sequence>MNAAKPGQSRSTDPLPTAPGAERHVALALVNTRTVRAGSEVDELSDVHSARAWLVAADLLRPRTSLRRDDAVRLVALRESVRALFAALVDSEVPEPAVLAVLNGGLAAAPVADELRWDEASRPTRVVRALGATPVEAALAHVARDCVDLLVGPDAATLSACGAPGCIRFYLRTHAARQWCSTRCGDRVRAARHYARSRTRHP</sequence>
<feature type="domain" description="Zinc finger CGNR" evidence="2">
    <location>
        <begin position="158"/>
        <end position="196"/>
    </location>
</feature>
<dbReference type="Pfam" id="PF11706">
    <property type="entry name" value="zf-CGNR"/>
    <property type="match status" value="1"/>
</dbReference>
<evidence type="ECO:0000313" key="3">
    <source>
        <dbReference type="EMBL" id="NYH92123.1"/>
    </source>
</evidence>
<feature type="region of interest" description="Disordered" evidence="1">
    <location>
        <begin position="1"/>
        <end position="20"/>
    </location>
</feature>
<proteinExistence type="predicted"/>
<dbReference type="InterPro" id="IPR023286">
    <property type="entry name" value="ABATE_dom_sf"/>
</dbReference>
<dbReference type="InterPro" id="IPR010852">
    <property type="entry name" value="ABATE"/>
</dbReference>
<reference evidence="3 4" key="1">
    <citation type="submission" date="2020-07" db="EMBL/GenBank/DDBJ databases">
        <title>Sequencing the genomes of 1000 actinobacteria strains.</title>
        <authorList>
            <person name="Klenk H.-P."/>
        </authorList>
    </citation>
    <scope>NUCLEOTIDE SEQUENCE [LARGE SCALE GENOMIC DNA]</scope>
    <source>
        <strain evidence="3 4">DSM 18448</strain>
    </source>
</reference>
<evidence type="ECO:0000259" key="2">
    <source>
        <dbReference type="Pfam" id="PF11706"/>
    </source>
</evidence>
<name>A0A852ZIP4_9ACTN</name>
<dbReference type="Proteomes" id="UP000579605">
    <property type="component" value="Unassembled WGS sequence"/>
</dbReference>
<dbReference type="PANTHER" id="PTHR35525:SF3">
    <property type="entry name" value="BLL6575 PROTEIN"/>
    <property type="match status" value="1"/>
</dbReference>
<comment type="caution">
    <text evidence="3">The sequence shown here is derived from an EMBL/GenBank/DDBJ whole genome shotgun (WGS) entry which is preliminary data.</text>
</comment>
<dbReference type="RefSeq" id="WP_179789589.1">
    <property type="nucleotide sequence ID" value="NZ_BAAARR010000001.1"/>
</dbReference>
<gene>
    <name evidence="3" type="ORF">F4554_004761</name>
</gene>
<dbReference type="Pfam" id="PF07336">
    <property type="entry name" value="ABATE"/>
    <property type="match status" value="1"/>
</dbReference>
<dbReference type="InterPro" id="IPR021005">
    <property type="entry name" value="Znf_CGNR"/>
</dbReference>
<protein>
    <submittedName>
        <fullName evidence="3">Putative RNA-binding Zn ribbon-like protein</fullName>
    </submittedName>
</protein>